<evidence type="ECO:0000256" key="4">
    <source>
        <dbReference type="ARBA" id="ARBA00023027"/>
    </source>
</evidence>
<dbReference type="EMBL" id="FWZT01000010">
    <property type="protein sequence ID" value="SMF32117.1"/>
    <property type="molecule type" value="Genomic_DNA"/>
</dbReference>
<dbReference type="InterPro" id="IPR017437">
    <property type="entry name" value="ATP-NAD_kinase_PpnK-typ_C"/>
</dbReference>
<dbReference type="STRING" id="1513793.SAMN06296036_1104"/>
<comment type="catalytic activity">
    <reaction evidence="5">
        <text>NAD(+) + ATP = ADP + NADP(+) + H(+)</text>
        <dbReference type="Rhea" id="RHEA:18629"/>
        <dbReference type="ChEBI" id="CHEBI:15378"/>
        <dbReference type="ChEBI" id="CHEBI:30616"/>
        <dbReference type="ChEBI" id="CHEBI:57540"/>
        <dbReference type="ChEBI" id="CHEBI:58349"/>
        <dbReference type="ChEBI" id="CHEBI:456216"/>
        <dbReference type="EC" id="2.7.1.23"/>
    </reaction>
</comment>
<sequence length="290" mass="32002">MTVLVIRKPTNLEQHGDVVQSQAESGGLGNAQIKILRESHDEHYECLDRVRQKLQELAIPMMEIQRGDMRPDGNFRAIISVGGDGTLLSASHAVETDTPVIGIRSSKSSVGYLCAGGLEEVDSILDAFHQGTLTFQSRHRIYARVFKAEDRSEITTFPVLNDFLYTNSNPASTTRYKLTFKDKIEIQKSSGLWVATATGSTAAISAAGGETLDPIDDRLQFVVRELYLFDNQKNEVAKGYFDGEGDLEIENHCASGILALDGERGVIRLKYGDRLQFERGPVIRIAVAPK</sequence>
<keyword evidence="7" id="KW-1185">Reference proteome</keyword>
<dbReference type="InterPro" id="IPR017438">
    <property type="entry name" value="ATP-NAD_kinase_N"/>
</dbReference>
<dbReference type="GO" id="GO:0006741">
    <property type="term" value="P:NADP+ biosynthetic process"/>
    <property type="evidence" value="ECO:0007669"/>
    <property type="project" value="InterPro"/>
</dbReference>
<keyword evidence="3" id="KW-0521">NADP</keyword>
<proteinExistence type="predicted"/>
<dbReference type="PANTHER" id="PTHR20275:SF28">
    <property type="entry name" value="NADH KINASE"/>
    <property type="match status" value="1"/>
</dbReference>
<protein>
    <submittedName>
        <fullName evidence="6">NAD+ kinase</fullName>
    </submittedName>
</protein>
<name>A0A1Y6C1U4_9BACT</name>
<dbReference type="PANTHER" id="PTHR20275">
    <property type="entry name" value="NAD KINASE"/>
    <property type="match status" value="1"/>
</dbReference>
<dbReference type="Pfam" id="PF01513">
    <property type="entry name" value="NAD_kinase"/>
    <property type="match status" value="1"/>
</dbReference>
<keyword evidence="2 6" id="KW-0418">Kinase</keyword>
<dbReference type="Proteomes" id="UP000192907">
    <property type="component" value="Unassembled WGS sequence"/>
</dbReference>
<dbReference type="InterPro" id="IPR016064">
    <property type="entry name" value="NAD/diacylglycerol_kinase_sf"/>
</dbReference>
<dbReference type="SUPFAM" id="SSF111331">
    <property type="entry name" value="NAD kinase/diacylglycerol kinase-like"/>
    <property type="match status" value="1"/>
</dbReference>
<evidence type="ECO:0000256" key="5">
    <source>
        <dbReference type="ARBA" id="ARBA00047925"/>
    </source>
</evidence>
<evidence type="ECO:0000256" key="1">
    <source>
        <dbReference type="ARBA" id="ARBA00022679"/>
    </source>
</evidence>
<evidence type="ECO:0000313" key="6">
    <source>
        <dbReference type="EMBL" id="SMF32117.1"/>
    </source>
</evidence>
<organism evidence="6 7">
    <name type="scientific">Pseudobacteriovorax antillogorgiicola</name>
    <dbReference type="NCBI Taxonomy" id="1513793"/>
    <lineage>
        <taxon>Bacteria</taxon>
        <taxon>Pseudomonadati</taxon>
        <taxon>Bdellovibrionota</taxon>
        <taxon>Oligoflexia</taxon>
        <taxon>Oligoflexales</taxon>
        <taxon>Pseudobacteriovoracaceae</taxon>
        <taxon>Pseudobacteriovorax</taxon>
    </lineage>
</organism>
<dbReference type="AlphaFoldDB" id="A0A1Y6C1U4"/>
<dbReference type="GO" id="GO:0003951">
    <property type="term" value="F:NAD+ kinase activity"/>
    <property type="evidence" value="ECO:0007669"/>
    <property type="project" value="UniProtKB-EC"/>
</dbReference>
<reference evidence="7" key="1">
    <citation type="submission" date="2017-04" db="EMBL/GenBank/DDBJ databases">
        <authorList>
            <person name="Varghese N."/>
            <person name="Submissions S."/>
        </authorList>
    </citation>
    <scope>NUCLEOTIDE SEQUENCE [LARGE SCALE GENOMIC DNA]</scope>
    <source>
        <strain evidence="7">RKEM611</strain>
    </source>
</reference>
<dbReference type="OrthoDB" id="9774737at2"/>
<evidence type="ECO:0000256" key="3">
    <source>
        <dbReference type="ARBA" id="ARBA00022857"/>
    </source>
</evidence>
<gene>
    <name evidence="6" type="ORF">SAMN06296036_1104</name>
</gene>
<dbReference type="Gene3D" id="3.40.50.10330">
    <property type="entry name" value="Probable inorganic polyphosphate/atp-NAD kinase, domain 1"/>
    <property type="match status" value="1"/>
</dbReference>
<keyword evidence="4" id="KW-0520">NAD</keyword>
<dbReference type="GO" id="GO:0005524">
    <property type="term" value="F:ATP binding"/>
    <property type="evidence" value="ECO:0007669"/>
    <property type="project" value="UniProtKB-ARBA"/>
</dbReference>
<evidence type="ECO:0000313" key="7">
    <source>
        <dbReference type="Proteomes" id="UP000192907"/>
    </source>
</evidence>
<dbReference type="Gene3D" id="2.60.200.30">
    <property type="entry name" value="Probable inorganic polyphosphate/atp-NAD kinase, domain 2"/>
    <property type="match status" value="1"/>
</dbReference>
<dbReference type="RefSeq" id="WP_132320647.1">
    <property type="nucleotide sequence ID" value="NZ_FWZT01000010.1"/>
</dbReference>
<keyword evidence="1" id="KW-0808">Transferase</keyword>
<dbReference type="InterPro" id="IPR002504">
    <property type="entry name" value="NADK"/>
</dbReference>
<dbReference type="GO" id="GO:0019674">
    <property type="term" value="P:NAD+ metabolic process"/>
    <property type="evidence" value="ECO:0007669"/>
    <property type="project" value="InterPro"/>
</dbReference>
<evidence type="ECO:0000256" key="2">
    <source>
        <dbReference type="ARBA" id="ARBA00022777"/>
    </source>
</evidence>
<accession>A0A1Y6C1U4</accession>
<dbReference type="GO" id="GO:0051287">
    <property type="term" value="F:NAD binding"/>
    <property type="evidence" value="ECO:0007669"/>
    <property type="project" value="UniProtKB-ARBA"/>
</dbReference>